<evidence type="ECO:0000256" key="8">
    <source>
        <dbReference type="ARBA" id="ARBA00022691"/>
    </source>
</evidence>
<comment type="cofactor">
    <cofactor evidence="14">
        <name>[4Fe-4S] cluster</name>
        <dbReference type="ChEBI" id="CHEBI:49883"/>
    </cofactor>
    <text evidence="14">Binds 1 [4Fe-4S] cluster. The cluster is coordinated with 3 cysteines and an exchangeable S-adenosyl-L-methionine.</text>
</comment>
<dbReference type="GO" id="GO:0051539">
    <property type="term" value="F:4 iron, 4 sulfur cluster binding"/>
    <property type="evidence" value="ECO:0007669"/>
    <property type="project" value="UniProtKB-UniRule"/>
</dbReference>
<dbReference type="GO" id="GO:0043365">
    <property type="term" value="F:[formate-C-acetyltransferase]-activating enzyme activity"/>
    <property type="evidence" value="ECO:0007669"/>
    <property type="project" value="UniProtKB-UniRule"/>
</dbReference>
<proteinExistence type="inferred from homology"/>
<keyword evidence="16" id="KW-0670">Pyruvate</keyword>
<comment type="subcellular location">
    <subcellularLocation>
        <location evidence="2 14">Cytoplasm</location>
    </subcellularLocation>
</comment>
<keyword evidence="11 14" id="KW-0408">Iron</keyword>
<feature type="domain" description="Radical SAM core" evidence="15">
    <location>
        <begin position="17"/>
        <end position="244"/>
    </location>
</feature>
<dbReference type="AlphaFoldDB" id="W7DU08"/>
<dbReference type="InterPro" id="IPR001989">
    <property type="entry name" value="Radical_activat_CS"/>
</dbReference>
<dbReference type="PROSITE" id="PS01087">
    <property type="entry name" value="RADICAL_ACTIVATING"/>
    <property type="match status" value="1"/>
</dbReference>
<evidence type="ECO:0000256" key="12">
    <source>
        <dbReference type="ARBA" id="ARBA00023014"/>
    </source>
</evidence>
<dbReference type="SUPFAM" id="SSF102114">
    <property type="entry name" value="Radical SAM enzymes"/>
    <property type="match status" value="1"/>
</dbReference>
<dbReference type="InterPro" id="IPR012838">
    <property type="entry name" value="PFL1_activating"/>
</dbReference>
<keyword evidence="16" id="KW-0456">Lyase</keyword>
<dbReference type="SFLD" id="SFLDF00278">
    <property type="entry name" value="pyruvate_formate-lyase_activas"/>
    <property type="match status" value="1"/>
</dbReference>
<dbReference type="GO" id="GO:0006006">
    <property type="term" value="P:glucose metabolic process"/>
    <property type="evidence" value="ECO:0007669"/>
    <property type="project" value="UniProtKB-KW"/>
</dbReference>
<evidence type="ECO:0000259" key="15">
    <source>
        <dbReference type="PROSITE" id="PS51918"/>
    </source>
</evidence>
<dbReference type="InterPro" id="IPR007197">
    <property type="entry name" value="rSAM"/>
</dbReference>
<evidence type="ECO:0000256" key="4">
    <source>
        <dbReference type="ARBA" id="ARBA00012303"/>
    </source>
</evidence>
<keyword evidence="9 14" id="KW-0479">Metal-binding</keyword>
<evidence type="ECO:0000256" key="1">
    <source>
        <dbReference type="ARBA" id="ARBA00003141"/>
    </source>
</evidence>
<dbReference type="Proteomes" id="UP000019241">
    <property type="component" value="Unassembled WGS sequence"/>
</dbReference>
<reference evidence="16 17" key="1">
    <citation type="submission" date="2012-12" db="EMBL/GenBank/DDBJ databases">
        <title>Novel taxa of Listeriaceae from agricultural environments in the United States.</title>
        <authorList>
            <person name="den Bakker H.C."/>
            <person name="Allred A."/>
            <person name="Warchocki S."/>
            <person name="Wright E.M."/>
            <person name="Burrell A."/>
            <person name="Nightingale K.K."/>
            <person name="Kephart D."/>
            <person name="Wiedmann M."/>
        </authorList>
    </citation>
    <scope>NUCLEOTIDE SEQUENCE [LARGE SCALE GENOMIC DNA]</scope>
    <source>
        <strain evidence="16 17">FSL S10-1203</strain>
    </source>
</reference>
<organism evidence="16 17">
    <name type="scientific">Listeria fleischmannii FSL S10-1203</name>
    <dbReference type="NCBI Taxonomy" id="1265822"/>
    <lineage>
        <taxon>Bacteria</taxon>
        <taxon>Bacillati</taxon>
        <taxon>Bacillota</taxon>
        <taxon>Bacilli</taxon>
        <taxon>Bacillales</taxon>
        <taxon>Listeriaceae</taxon>
        <taxon>Listeria</taxon>
    </lineage>
</organism>
<dbReference type="InterPro" id="IPR058240">
    <property type="entry name" value="rSAM_sf"/>
</dbReference>
<dbReference type="Pfam" id="PF04055">
    <property type="entry name" value="Radical_SAM"/>
    <property type="match status" value="1"/>
</dbReference>
<dbReference type="PANTHER" id="PTHR30352:SF5">
    <property type="entry name" value="PYRUVATE FORMATE-LYASE 1-ACTIVATING ENZYME"/>
    <property type="match status" value="1"/>
</dbReference>
<dbReference type="InterPro" id="IPR012839">
    <property type="entry name" value="Organic_radical_activase"/>
</dbReference>
<dbReference type="SFLD" id="SFLDG01066">
    <property type="entry name" value="organic_radical-activating_enz"/>
    <property type="match status" value="1"/>
</dbReference>
<evidence type="ECO:0000256" key="9">
    <source>
        <dbReference type="ARBA" id="ARBA00022723"/>
    </source>
</evidence>
<sequence length="263" mass="30023">MSDVMGRVHSVESMGTVDGPGIRFIVFMQGCLLRCQFCHNPDTWKIGTGTERSAQDVFDEAIKYREFFEASNGGVTVSGGEPLLQIDFLIEFFTLCKKAGIHTTIDSCGGCFTREPEFIEKLDRLMDLTDLILLDIKQMNPEKHLKLTTKSNAPILDFAHYLRDKNQPIWIRHVLIPTKTDDPADLTSLRDFIDTLPNVKRVEVLPYHTMGVYKWKEMGIRYPLEGIEPPDDETVKMANDILKNGHIRIKNKPPFLEGLFFMV</sequence>
<keyword evidence="7 14" id="KW-0963">Cytoplasm</keyword>
<dbReference type="EMBL" id="AODM01000025">
    <property type="protein sequence ID" value="EUJ58540.1"/>
    <property type="molecule type" value="Genomic_DNA"/>
</dbReference>
<dbReference type="PATRIC" id="fig|1265822.4.peg.1639"/>
<evidence type="ECO:0000313" key="17">
    <source>
        <dbReference type="Proteomes" id="UP000019241"/>
    </source>
</evidence>
<keyword evidence="10 14" id="KW-0560">Oxidoreductase</keyword>
<evidence type="ECO:0000256" key="7">
    <source>
        <dbReference type="ARBA" id="ARBA00022490"/>
    </source>
</evidence>
<dbReference type="PANTHER" id="PTHR30352">
    <property type="entry name" value="PYRUVATE FORMATE-LYASE-ACTIVATING ENZYME"/>
    <property type="match status" value="1"/>
</dbReference>
<evidence type="ECO:0000256" key="6">
    <source>
        <dbReference type="ARBA" id="ARBA00022485"/>
    </source>
</evidence>
<dbReference type="EC" id="1.97.1.4" evidence="4 14"/>
<dbReference type="GO" id="GO:0005737">
    <property type="term" value="C:cytoplasm"/>
    <property type="evidence" value="ECO:0007669"/>
    <property type="project" value="UniProtKB-SubCell"/>
</dbReference>
<evidence type="ECO:0000256" key="10">
    <source>
        <dbReference type="ARBA" id="ARBA00023002"/>
    </source>
</evidence>
<evidence type="ECO:0000256" key="14">
    <source>
        <dbReference type="RuleBase" id="RU362053"/>
    </source>
</evidence>
<comment type="caution">
    <text evidence="16">The sequence shown here is derived from an EMBL/GenBank/DDBJ whole genome shotgun (WGS) entry which is preliminary data.</text>
</comment>
<evidence type="ECO:0000256" key="3">
    <source>
        <dbReference type="ARBA" id="ARBA00009777"/>
    </source>
</evidence>
<evidence type="ECO:0000256" key="2">
    <source>
        <dbReference type="ARBA" id="ARBA00004496"/>
    </source>
</evidence>
<evidence type="ECO:0000313" key="16">
    <source>
        <dbReference type="EMBL" id="EUJ58540.1"/>
    </source>
</evidence>
<dbReference type="RefSeq" id="WP_052006753.1">
    <property type="nucleotide sequence ID" value="NZ_AODM01000025.1"/>
</dbReference>
<dbReference type="SFLD" id="SFLDS00029">
    <property type="entry name" value="Radical_SAM"/>
    <property type="match status" value="1"/>
</dbReference>
<dbReference type="InterPro" id="IPR013785">
    <property type="entry name" value="Aldolase_TIM"/>
</dbReference>
<dbReference type="Gene3D" id="3.20.20.70">
    <property type="entry name" value="Aldolase class I"/>
    <property type="match status" value="1"/>
</dbReference>
<comment type="similarity">
    <text evidence="3 14">Belongs to the organic radical-activating enzymes family.</text>
</comment>
<keyword evidence="8 14" id="KW-0949">S-adenosyl-L-methionine</keyword>
<keyword evidence="12 14" id="KW-0411">Iron-sulfur</keyword>
<dbReference type="GO" id="GO:0016829">
    <property type="term" value="F:lyase activity"/>
    <property type="evidence" value="ECO:0007669"/>
    <property type="project" value="UniProtKB-KW"/>
</dbReference>
<dbReference type="InterPro" id="IPR040074">
    <property type="entry name" value="BssD/PflA/YjjW"/>
</dbReference>
<keyword evidence="6 14" id="KW-0004">4Fe-4S</keyword>
<evidence type="ECO:0000256" key="11">
    <source>
        <dbReference type="ARBA" id="ARBA00023004"/>
    </source>
</evidence>
<dbReference type="CDD" id="cd01335">
    <property type="entry name" value="Radical_SAM"/>
    <property type="match status" value="1"/>
</dbReference>
<comment type="catalytic activity">
    <reaction evidence="13 14">
        <text>glycyl-[formate C-acetyltransferase] + reduced [flavodoxin] + S-adenosyl-L-methionine = glycin-2-yl radical-[formate C-acetyltransferase] + semiquinone [flavodoxin] + 5'-deoxyadenosine + L-methionine + H(+)</text>
        <dbReference type="Rhea" id="RHEA:19225"/>
        <dbReference type="Rhea" id="RHEA-COMP:10622"/>
        <dbReference type="Rhea" id="RHEA-COMP:12190"/>
        <dbReference type="Rhea" id="RHEA-COMP:12191"/>
        <dbReference type="Rhea" id="RHEA-COMP:14480"/>
        <dbReference type="ChEBI" id="CHEBI:15378"/>
        <dbReference type="ChEBI" id="CHEBI:17319"/>
        <dbReference type="ChEBI" id="CHEBI:29947"/>
        <dbReference type="ChEBI" id="CHEBI:32722"/>
        <dbReference type="ChEBI" id="CHEBI:57618"/>
        <dbReference type="ChEBI" id="CHEBI:57844"/>
        <dbReference type="ChEBI" id="CHEBI:59789"/>
        <dbReference type="ChEBI" id="CHEBI:140311"/>
        <dbReference type="EC" id="1.97.1.4"/>
    </reaction>
</comment>
<dbReference type="InterPro" id="IPR034457">
    <property type="entry name" value="Organic_radical-activating"/>
</dbReference>
<dbReference type="PIRSF" id="PIRSF000371">
    <property type="entry name" value="PFL_act_enz"/>
    <property type="match status" value="1"/>
</dbReference>
<accession>W7DU08</accession>
<comment type="function">
    <text evidence="1 14">Activation of pyruvate formate-lyase under anaerobic conditions by generation of an organic free radical, using S-adenosylmethionine and reduced flavodoxin as cosubstrates to produce 5'-deoxy-adenosine.</text>
</comment>
<evidence type="ECO:0000256" key="13">
    <source>
        <dbReference type="ARBA" id="ARBA00047533"/>
    </source>
</evidence>
<dbReference type="NCBIfam" id="TIGR02493">
    <property type="entry name" value="PFLA"/>
    <property type="match status" value="1"/>
</dbReference>
<dbReference type="SFLD" id="SFLDG01118">
    <property type="entry name" value="activating_enzymes__group_2"/>
    <property type="match status" value="1"/>
</dbReference>
<protein>
    <recommendedName>
        <fullName evidence="5 14">Pyruvate formate-lyase-activating enzyme</fullName>
        <ecNumber evidence="4 14">1.97.1.4</ecNumber>
    </recommendedName>
</protein>
<dbReference type="PROSITE" id="PS51918">
    <property type="entry name" value="RADICAL_SAM"/>
    <property type="match status" value="1"/>
</dbReference>
<dbReference type="GO" id="GO:0046872">
    <property type="term" value="F:metal ion binding"/>
    <property type="evidence" value="ECO:0007669"/>
    <property type="project" value="UniProtKB-UniRule"/>
</dbReference>
<name>W7DU08_9LIST</name>
<evidence type="ECO:0000256" key="5">
    <source>
        <dbReference type="ARBA" id="ARBA00021356"/>
    </source>
</evidence>
<gene>
    <name evidence="16" type="ORF">MCOL2_08036</name>
</gene>
<dbReference type="InterPro" id="IPR034465">
    <property type="entry name" value="Pyruvate_for-lyase_activase"/>
</dbReference>